<dbReference type="InterPro" id="IPR031307">
    <property type="entry name" value="Ninja_fam"/>
</dbReference>
<dbReference type="InParanoid" id="A0A3Q7FHQ0"/>
<protein>
    <recommendedName>
        <fullName evidence="4">Ninja-family protein</fullName>
    </recommendedName>
    <alternativeName>
        <fullName evidence="4">ABI-binding protein</fullName>
    </alternativeName>
</protein>
<evidence type="ECO:0000256" key="1">
    <source>
        <dbReference type="ARBA" id="ARBA00004123"/>
    </source>
</evidence>
<name>A0A3Q7FHQ0_SOLLC</name>
<dbReference type="GO" id="GO:0007165">
    <property type="term" value="P:signal transduction"/>
    <property type="evidence" value="ECO:0007669"/>
    <property type="project" value="InterPro"/>
</dbReference>
<feature type="domain" description="Tify" evidence="5">
    <location>
        <begin position="63"/>
        <end position="100"/>
    </location>
</feature>
<accession>A0A3Q7FHQ0</accession>
<keyword evidence="3 4" id="KW-0539">Nucleus</keyword>
<dbReference type="PANTHER" id="PTHR31413:SF43">
    <property type="entry name" value="NINJA-FAMILY PROTEIN"/>
    <property type="match status" value="1"/>
</dbReference>
<reference evidence="6" key="2">
    <citation type="submission" date="2019-01" db="UniProtKB">
        <authorList>
            <consortium name="EnsemblPlants"/>
        </authorList>
    </citation>
    <scope>IDENTIFICATION</scope>
    <source>
        <strain evidence="6">cv. Heinz 1706</strain>
    </source>
</reference>
<evidence type="ECO:0000256" key="4">
    <source>
        <dbReference type="RuleBase" id="RU369029"/>
    </source>
</evidence>
<comment type="similarity">
    <text evidence="2 4">Belongs to the Ninja family.</text>
</comment>
<sequence>MNNNSKYRGDMREIYESNKESTIKFNTEKGKSILLLESNGEKPSNKVTYFYDVLDKGILYSGGEEKRISILCICHGMFFTVAEFMKHGGGKEVDDPMKFIKVVDDA</sequence>
<dbReference type="EnsemblPlants" id="Solyc02g032155.1.1">
    <property type="protein sequence ID" value="Solyc02g032155.1.1"/>
    <property type="gene ID" value="Solyc02g032155.1"/>
</dbReference>
<dbReference type="InterPro" id="IPR032308">
    <property type="entry name" value="TDBD"/>
</dbReference>
<dbReference type="Gramene" id="Solyc02g032155.1.1">
    <property type="protein sequence ID" value="Solyc02g032155.1.1"/>
    <property type="gene ID" value="Solyc02g032155.1"/>
</dbReference>
<evidence type="ECO:0000256" key="2">
    <source>
        <dbReference type="ARBA" id="ARBA00006081"/>
    </source>
</evidence>
<proteinExistence type="inferred from homology"/>
<dbReference type="STRING" id="4081.A0A3Q7FHQ0"/>
<dbReference type="Proteomes" id="UP000004994">
    <property type="component" value="Chromosome 2"/>
</dbReference>
<dbReference type="Pfam" id="PF16135">
    <property type="entry name" value="TDBD"/>
    <property type="match status" value="1"/>
</dbReference>
<evidence type="ECO:0000256" key="3">
    <source>
        <dbReference type="ARBA" id="ARBA00023242"/>
    </source>
</evidence>
<keyword evidence="7" id="KW-1185">Reference proteome</keyword>
<evidence type="ECO:0000313" key="6">
    <source>
        <dbReference type="EnsemblPlants" id="Solyc02g032155.1.1"/>
    </source>
</evidence>
<dbReference type="AlphaFoldDB" id="A0A3Q7FHQ0"/>
<organism evidence="6">
    <name type="scientific">Solanum lycopersicum</name>
    <name type="common">Tomato</name>
    <name type="synonym">Lycopersicon esculentum</name>
    <dbReference type="NCBI Taxonomy" id="4081"/>
    <lineage>
        <taxon>Eukaryota</taxon>
        <taxon>Viridiplantae</taxon>
        <taxon>Streptophyta</taxon>
        <taxon>Embryophyta</taxon>
        <taxon>Tracheophyta</taxon>
        <taxon>Spermatophyta</taxon>
        <taxon>Magnoliopsida</taxon>
        <taxon>eudicotyledons</taxon>
        <taxon>Gunneridae</taxon>
        <taxon>Pentapetalae</taxon>
        <taxon>asterids</taxon>
        <taxon>lamiids</taxon>
        <taxon>Solanales</taxon>
        <taxon>Solanaceae</taxon>
        <taxon>Solanoideae</taxon>
        <taxon>Solaneae</taxon>
        <taxon>Solanum</taxon>
        <taxon>Solanum subgen. Lycopersicon</taxon>
    </lineage>
</organism>
<dbReference type="GO" id="GO:0005634">
    <property type="term" value="C:nucleus"/>
    <property type="evidence" value="ECO:0007669"/>
    <property type="project" value="UniProtKB-SubCell"/>
</dbReference>
<reference evidence="6" key="1">
    <citation type="journal article" date="2012" name="Nature">
        <title>The tomato genome sequence provides insights into fleshy fruit evolution.</title>
        <authorList>
            <consortium name="Tomato Genome Consortium"/>
        </authorList>
    </citation>
    <scope>NUCLEOTIDE SEQUENCE [LARGE SCALE GENOMIC DNA]</scope>
    <source>
        <strain evidence="6">cv. Heinz 1706</strain>
    </source>
</reference>
<comment type="function">
    <text evidence="4">Acts as a negative regulator of abscisic acid (ABA) response.</text>
</comment>
<evidence type="ECO:0000313" key="7">
    <source>
        <dbReference type="Proteomes" id="UP000004994"/>
    </source>
</evidence>
<comment type="subcellular location">
    <subcellularLocation>
        <location evidence="1 4">Nucleus</location>
    </subcellularLocation>
</comment>
<evidence type="ECO:0000259" key="5">
    <source>
        <dbReference type="Pfam" id="PF16135"/>
    </source>
</evidence>
<dbReference type="PANTHER" id="PTHR31413">
    <property type="entry name" value="AFP HOMOLOG 2"/>
    <property type="match status" value="1"/>
</dbReference>